<dbReference type="PANTHER" id="PTHR23514">
    <property type="entry name" value="BYPASS OF STOP CODON PROTEIN 6"/>
    <property type="match status" value="1"/>
</dbReference>
<dbReference type="GO" id="GO:0012505">
    <property type="term" value="C:endomembrane system"/>
    <property type="evidence" value="ECO:0007669"/>
    <property type="project" value="UniProtKB-SubCell"/>
</dbReference>
<feature type="transmembrane region" description="Helical" evidence="8">
    <location>
        <begin position="121"/>
        <end position="142"/>
    </location>
</feature>
<reference evidence="9 10" key="1">
    <citation type="journal article" date="2020" name="ISME J.">
        <title>Uncovering the hidden diversity of litter-decomposition mechanisms in mushroom-forming fungi.</title>
        <authorList>
            <person name="Floudas D."/>
            <person name="Bentzer J."/>
            <person name="Ahren D."/>
            <person name="Johansson T."/>
            <person name="Persson P."/>
            <person name="Tunlid A."/>
        </authorList>
    </citation>
    <scope>NUCLEOTIDE SEQUENCE [LARGE SCALE GENOMIC DNA]</scope>
    <source>
        <strain evidence="9 10">CBS 146.42</strain>
    </source>
</reference>
<feature type="transmembrane region" description="Helical" evidence="8">
    <location>
        <begin position="93"/>
        <end position="109"/>
    </location>
</feature>
<evidence type="ECO:0000256" key="4">
    <source>
        <dbReference type="ARBA" id="ARBA00022692"/>
    </source>
</evidence>
<evidence type="ECO:0000313" key="10">
    <source>
        <dbReference type="Proteomes" id="UP000559027"/>
    </source>
</evidence>
<dbReference type="GO" id="GO:0016020">
    <property type="term" value="C:membrane"/>
    <property type="evidence" value="ECO:0007669"/>
    <property type="project" value="TreeGrafter"/>
</dbReference>
<evidence type="ECO:0000256" key="5">
    <source>
        <dbReference type="ARBA" id="ARBA00022989"/>
    </source>
</evidence>
<feature type="compositionally biased region" description="Polar residues" evidence="7">
    <location>
        <begin position="1"/>
        <end position="19"/>
    </location>
</feature>
<dbReference type="InterPro" id="IPR051788">
    <property type="entry name" value="MFS_Transporter"/>
</dbReference>
<keyword evidence="6 8" id="KW-0472">Membrane</keyword>
<dbReference type="Proteomes" id="UP000559027">
    <property type="component" value="Unassembled WGS sequence"/>
</dbReference>
<dbReference type="PANTHER" id="PTHR23514:SF3">
    <property type="entry name" value="BYPASS OF STOP CODON PROTEIN 6"/>
    <property type="match status" value="1"/>
</dbReference>
<gene>
    <name evidence="9" type="ORF">D9756_004247</name>
</gene>
<keyword evidence="3" id="KW-0813">Transport</keyword>
<evidence type="ECO:0000256" key="6">
    <source>
        <dbReference type="ARBA" id="ARBA00023136"/>
    </source>
</evidence>
<feature type="transmembrane region" description="Helical" evidence="8">
    <location>
        <begin position="64"/>
        <end position="81"/>
    </location>
</feature>
<dbReference type="AlphaFoldDB" id="A0A8H5DB07"/>
<keyword evidence="5 8" id="KW-1133">Transmembrane helix</keyword>
<dbReference type="OrthoDB" id="413079at2759"/>
<name>A0A8H5DB07_9AGAR</name>
<evidence type="ECO:0000256" key="7">
    <source>
        <dbReference type="SAM" id="MobiDB-lite"/>
    </source>
</evidence>
<accession>A0A8H5DB07</accession>
<evidence type="ECO:0000256" key="1">
    <source>
        <dbReference type="ARBA" id="ARBA00004127"/>
    </source>
</evidence>
<feature type="transmembrane region" description="Helical" evidence="8">
    <location>
        <begin position="148"/>
        <end position="168"/>
    </location>
</feature>
<feature type="transmembrane region" description="Helical" evidence="8">
    <location>
        <begin position="38"/>
        <end position="57"/>
    </location>
</feature>
<evidence type="ECO:0000313" key="9">
    <source>
        <dbReference type="EMBL" id="KAF5355973.1"/>
    </source>
</evidence>
<evidence type="ECO:0000256" key="8">
    <source>
        <dbReference type="SAM" id="Phobius"/>
    </source>
</evidence>
<proteinExistence type="inferred from homology"/>
<keyword evidence="10" id="KW-1185">Reference proteome</keyword>
<evidence type="ECO:0000256" key="3">
    <source>
        <dbReference type="ARBA" id="ARBA00022448"/>
    </source>
</evidence>
<keyword evidence="4 8" id="KW-0812">Transmembrane</keyword>
<protein>
    <submittedName>
        <fullName evidence="9">Uncharacterized protein</fullName>
    </submittedName>
</protein>
<organism evidence="9 10">
    <name type="scientific">Leucocoprinus leucothites</name>
    <dbReference type="NCBI Taxonomy" id="201217"/>
    <lineage>
        <taxon>Eukaryota</taxon>
        <taxon>Fungi</taxon>
        <taxon>Dikarya</taxon>
        <taxon>Basidiomycota</taxon>
        <taxon>Agaricomycotina</taxon>
        <taxon>Agaricomycetes</taxon>
        <taxon>Agaricomycetidae</taxon>
        <taxon>Agaricales</taxon>
        <taxon>Agaricineae</taxon>
        <taxon>Agaricaceae</taxon>
        <taxon>Leucocoprinus</taxon>
    </lineage>
</organism>
<comment type="caution">
    <text evidence="9">The sequence shown here is derived from an EMBL/GenBank/DDBJ whole genome shotgun (WGS) entry which is preliminary data.</text>
</comment>
<comment type="subcellular location">
    <subcellularLocation>
        <location evidence="1">Endomembrane system</location>
        <topology evidence="1">Multi-pass membrane protein</topology>
    </subcellularLocation>
</comment>
<dbReference type="EMBL" id="JAACJO010000007">
    <property type="protein sequence ID" value="KAF5355973.1"/>
    <property type="molecule type" value="Genomic_DNA"/>
</dbReference>
<evidence type="ECO:0000256" key="2">
    <source>
        <dbReference type="ARBA" id="ARBA00008335"/>
    </source>
</evidence>
<sequence>MPTQKLSDMSPRGSGQVSASDGLPGDTSMDSSLSRNGSIPFIPALLGLTLQVLVWVVKSNVQNSVATAFIGLFYGPVFPGALGMANDVLPEEVHMVSMALMYVQSPFLLRGISDLTEYTIVLSNAFASLGGAIFPVVAGTILNLKGVSAFTLVTVPLAASLAVLWGLFPSRTPVRSSPV</sequence>
<feature type="region of interest" description="Disordered" evidence="7">
    <location>
        <begin position="1"/>
        <end position="31"/>
    </location>
</feature>
<comment type="similarity">
    <text evidence="2">Belongs to the major facilitator superfamily.</text>
</comment>